<feature type="compositionally biased region" description="Low complexity" evidence="1">
    <location>
        <begin position="19"/>
        <end position="37"/>
    </location>
</feature>
<organism evidence="3 4">
    <name type="scientific">Trinickia terrae</name>
    <dbReference type="NCBI Taxonomy" id="2571161"/>
    <lineage>
        <taxon>Bacteria</taxon>
        <taxon>Pseudomonadati</taxon>
        <taxon>Pseudomonadota</taxon>
        <taxon>Betaproteobacteria</taxon>
        <taxon>Burkholderiales</taxon>
        <taxon>Burkholderiaceae</taxon>
        <taxon>Trinickia</taxon>
    </lineage>
</organism>
<reference evidence="3 4" key="1">
    <citation type="submission" date="2019-04" db="EMBL/GenBank/DDBJ databases">
        <title>Trinickia sp. 7GSK02, isolated from subtropical forest soil.</title>
        <authorList>
            <person name="Gao Z.-H."/>
            <person name="Qiu L.-H."/>
        </authorList>
    </citation>
    <scope>NUCLEOTIDE SEQUENCE [LARGE SCALE GENOMIC DNA]</scope>
    <source>
        <strain evidence="3 4">7GSK02</strain>
    </source>
</reference>
<protein>
    <submittedName>
        <fullName evidence="3">Uncharacterized protein</fullName>
    </submittedName>
</protein>
<comment type="caution">
    <text evidence="3">The sequence shown here is derived from an EMBL/GenBank/DDBJ whole genome shotgun (WGS) entry which is preliminary data.</text>
</comment>
<proteinExistence type="predicted"/>
<keyword evidence="4" id="KW-1185">Reference proteome</keyword>
<keyword evidence="2" id="KW-0472">Membrane</keyword>
<feature type="transmembrane region" description="Helical" evidence="2">
    <location>
        <begin position="105"/>
        <end position="121"/>
    </location>
</feature>
<dbReference type="EMBL" id="SWJE01000011">
    <property type="protein sequence ID" value="TKC86292.1"/>
    <property type="molecule type" value="Genomic_DNA"/>
</dbReference>
<feature type="transmembrane region" description="Helical" evidence="2">
    <location>
        <begin position="77"/>
        <end position="98"/>
    </location>
</feature>
<name>A0A4U1HXA4_9BURK</name>
<keyword evidence="2" id="KW-0812">Transmembrane</keyword>
<evidence type="ECO:0000256" key="2">
    <source>
        <dbReference type="SAM" id="Phobius"/>
    </source>
</evidence>
<feature type="transmembrane region" description="Helical" evidence="2">
    <location>
        <begin position="48"/>
        <end position="65"/>
    </location>
</feature>
<dbReference type="OrthoDB" id="9135217at2"/>
<feature type="region of interest" description="Disordered" evidence="1">
    <location>
        <begin position="1"/>
        <end position="45"/>
    </location>
</feature>
<evidence type="ECO:0000313" key="3">
    <source>
        <dbReference type="EMBL" id="TKC86292.1"/>
    </source>
</evidence>
<evidence type="ECO:0000313" key="4">
    <source>
        <dbReference type="Proteomes" id="UP000305539"/>
    </source>
</evidence>
<accession>A0A4U1HXA4</accession>
<evidence type="ECO:0000256" key="1">
    <source>
        <dbReference type="SAM" id="MobiDB-lite"/>
    </source>
</evidence>
<gene>
    <name evidence="3" type="ORF">FAZ69_20785</name>
</gene>
<keyword evidence="2" id="KW-1133">Transmembrane helix</keyword>
<feature type="transmembrane region" description="Helical" evidence="2">
    <location>
        <begin position="133"/>
        <end position="152"/>
    </location>
</feature>
<dbReference type="AlphaFoldDB" id="A0A4U1HXA4"/>
<dbReference type="Proteomes" id="UP000305539">
    <property type="component" value="Unassembled WGS sequence"/>
</dbReference>
<dbReference type="RefSeq" id="WP_136896975.1">
    <property type="nucleotide sequence ID" value="NZ_SWJE01000011.1"/>
</dbReference>
<sequence>MTGRDAGTRTTETAEPEHAPATGAAVRSAAPTATPAPARKRSNGPRRLGPLTRALVVGVWVWSLVEIPWEVRGSESMAQTLALLFSKALLTVLVICALRGVRGARVLFTFVCAVSVIAIGLDLPVEFNVLRMGFYLSIVDCAIKFAAALALVSRYANRNGGGA</sequence>